<evidence type="ECO:0000313" key="2">
    <source>
        <dbReference type="EMBL" id="GGP01825.1"/>
    </source>
</evidence>
<dbReference type="EMBL" id="BMNK01000001">
    <property type="protein sequence ID" value="GGP01825.1"/>
    <property type="molecule type" value="Genomic_DNA"/>
</dbReference>
<keyword evidence="3" id="KW-1185">Reference proteome</keyword>
<accession>A0A918E3N0</accession>
<comment type="caution">
    <text evidence="2">The sequence shown here is derived from an EMBL/GenBank/DDBJ whole genome shotgun (WGS) entry which is preliminary data.</text>
</comment>
<protein>
    <submittedName>
        <fullName evidence="2">Uncharacterized protein</fullName>
    </submittedName>
</protein>
<gene>
    <name evidence="2" type="ORF">GCM10012278_06610</name>
</gene>
<organism evidence="2 3">
    <name type="scientific">Nonomuraea glycinis</name>
    <dbReference type="NCBI Taxonomy" id="2047744"/>
    <lineage>
        <taxon>Bacteria</taxon>
        <taxon>Bacillati</taxon>
        <taxon>Actinomycetota</taxon>
        <taxon>Actinomycetes</taxon>
        <taxon>Streptosporangiales</taxon>
        <taxon>Streptosporangiaceae</taxon>
        <taxon>Nonomuraea</taxon>
    </lineage>
</organism>
<feature type="region of interest" description="Disordered" evidence="1">
    <location>
        <begin position="1"/>
        <end position="27"/>
    </location>
</feature>
<evidence type="ECO:0000256" key="1">
    <source>
        <dbReference type="SAM" id="MobiDB-lite"/>
    </source>
</evidence>
<name>A0A918E3N0_9ACTN</name>
<proteinExistence type="predicted"/>
<dbReference type="AlphaFoldDB" id="A0A918E3N0"/>
<reference evidence="2" key="2">
    <citation type="submission" date="2020-09" db="EMBL/GenBank/DDBJ databases">
        <authorList>
            <person name="Sun Q."/>
            <person name="Zhou Y."/>
        </authorList>
    </citation>
    <scope>NUCLEOTIDE SEQUENCE</scope>
    <source>
        <strain evidence="2">CGMCC 4.7430</strain>
    </source>
</reference>
<evidence type="ECO:0000313" key="3">
    <source>
        <dbReference type="Proteomes" id="UP000660745"/>
    </source>
</evidence>
<dbReference type="Proteomes" id="UP000660745">
    <property type="component" value="Unassembled WGS sequence"/>
</dbReference>
<reference evidence="2" key="1">
    <citation type="journal article" date="2014" name="Int. J. Syst. Evol. Microbiol.">
        <title>Complete genome sequence of Corynebacterium casei LMG S-19264T (=DSM 44701T), isolated from a smear-ripened cheese.</title>
        <authorList>
            <consortium name="US DOE Joint Genome Institute (JGI-PGF)"/>
            <person name="Walter F."/>
            <person name="Albersmeier A."/>
            <person name="Kalinowski J."/>
            <person name="Ruckert C."/>
        </authorList>
    </citation>
    <scope>NUCLEOTIDE SEQUENCE</scope>
    <source>
        <strain evidence="2">CGMCC 4.7430</strain>
    </source>
</reference>
<sequence>MLMPGGGGDPDRAIRASHPRPMLGLYGEDSTSDVDELVVVMPMPVDHFPGHVMMAALQHI</sequence>